<feature type="domain" description="KASH5-like coiled-coil" evidence="4">
    <location>
        <begin position="117"/>
        <end position="239"/>
    </location>
</feature>
<dbReference type="InterPro" id="IPR028170">
    <property type="entry name" value="KASH5"/>
</dbReference>
<dbReference type="GO" id="GO:0051225">
    <property type="term" value="P:spindle assembly"/>
    <property type="evidence" value="ECO:0007669"/>
    <property type="project" value="TreeGrafter"/>
</dbReference>
<dbReference type="GO" id="GO:0070840">
    <property type="term" value="F:dynein complex binding"/>
    <property type="evidence" value="ECO:0007669"/>
    <property type="project" value="TreeGrafter"/>
</dbReference>
<evidence type="ECO:0000259" key="4">
    <source>
        <dbReference type="Pfam" id="PF14662"/>
    </source>
</evidence>
<keyword evidence="1" id="KW-0175">Coiled coil</keyword>
<dbReference type="GO" id="GO:0005640">
    <property type="term" value="C:nuclear outer membrane"/>
    <property type="evidence" value="ECO:0007669"/>
    <property type="project" value="TreeGrafter"/>
</dbReference>
<protein>
    <recommendedName>
        <fullName evidence="4">KASH5-like coiled-coil domain-containing protein</fullName>
    </recommendedName>
</protein>
<dbReference type="PANTHER" id="PTHR47300">
    <property type="entry name" value="PROTEIN KASH5"/>
    <property type="match status" value="1"/>
</dbReference>
<dbReference type="GO" id="GO:0034397">
    <property type="term" value="P:telomere localization"/>
    <property type="evidence" value="ECO:0007669"/>
    <property type="project" value="InterPro"/>
</dbReference>
<comment type="caution">
    <text evidence="5">The sequence shown here is derived from an EMBL/GenBank/DDBJ whole genome shotgun (WGS) entry which is preliminary data.</text>
</comment>
<keyword evidence="6" id="KW-1185">Reference proteome</keyword>
<feature type="coiled-coil region" evidence="1">
    <location>
        <begin position="310"/>
        <end position="344"/>
    </location>
</feature>
<dbReference type="GO" id="GO:0090619">
    <property type="term" value="C:meiotic spindle pole"/>
    <property type="evidence" value="ECO:0007669"/>
    <property type="project" value="TreeGrafter"/>
</dbReference>
<feature type="coiled-coil region" evidence="1">
    <location>
        <begin position="116"/>
        <end position="281"/>
    </location>
</feature>
<dbReference type="PANTHER" id="PTHR47300:SF1">
    <property type="entry name" value="PROTEIN KASH5"/>
    <property type="match status" value="1"/>
</dbReference>
<feature type="transmembrane region" description="Helical" evidence="3">
    <location>
        <begin position="417"/>
        <end position="437"/>
    </location>
</feature>
<dbReference type="EMBL" id="SWJQ01001536">
    <property type="protein sequence ID" value="TRZ07996.1"/>
    <property type="molecule type" value="Genomic_DNA"/>
</dbReference>
<dbReference type="Proteomes" id="UP000796761">
    <property type="component" value="Unassembled WGS sequence"/>
</dbReference>
<name>A0A8K1DBX1_9PASS</name>
<feature type="region of interest" description="Disordered" evidence="2">
    <location>
        <begin position="361"/>
        <end position="391"/>
    </location>
</feature>
<dbReference type="GO" id="GO:0034993">
    <property type="term" value="C:meiotic nuclear membrane microtubule tethering complex"/>
    <property type="evidence" value="ECO:0007669"/>
    <property type="project" value="InterPro"/>
</dbReference>
<dbReference type="AlphaFoldDB" id="A0A8K1DBX1"/>
<evidence type="ECO:0000313" key="6">
    <source>
        <dbReference type="Proteomes" id="UP000796761"/>
    </source>
</evidence>
<reference evidence="5" key="1">
    <citation type="submission" date="2019-04" db="EMBL/GenBank/DDBJ databases">
        <title>Genome assembly of Zosterops borbonicus 15179.</title>
        <authorList>
            <person name="Leroy T."/>
            <person name="Anselmetti Y."/>
            <person name="Tilak M.-K."/>
            <person name="Nabholz B."/>
        </authorList>
    </citation>
    <scope>NUCLEOTIDE SEQUENCE</scope>
    <source>
        <strain evidence="5">HGM_15179</strain>
        <tissue evidence="5">Muscle</tissue>
    </source>
</reference>
<dbReference type="InterPro" id="IPR028168">
    <property type="entry name" value="KASH5_CC"/>
</dbReference>
<sequence length="454" mass="49608">MAAEGPRAPSAAIPLPAPAESGCSDEFALDCTFAACDPERTGLVRPQRVVEYVAAMTGHSGHHGRLRALRRALDPANAGTALDWSRFRAAMGAWIAACRQDGSTPGPAGLPGSAEAAGLRSRARQLAAQNTKLQRDAELAEEQNARLAEEIAQLQAQLRSSRQALEQARVAAEELDDVKAVVKQLEEDNAELRRQARHVEKEQRNLCSRAEGLQEENQRLLVEGQGLREQMQAQAARVASLEAGQRAQELTAALEDYERVVQELRLETTRLRQQLGQMRDAWAMRPWCPRSQLDIQATAAAGQVRPGQRAQELTAALEDYERVVQELRLETTRLRQQLGQMRDAWAMRPWCPRSQLDIQATAAAGQATGDKEEEEEEEDTGTALAGGGGLAGSSEEVAGAVVIPQAPLSPWAKLSPWAPLSPWAVALLALLALLYLLPRPWAQPQLRYRSPPPL</sequence>
<dbReference type="GO" id="GO:0000800">
    <property type="term" value="C:lateral element"/>
    <property type="evidence" value="ECO:0007669"/>
    <property type="project" value="TreeGrafter"/>
</dbReference>
<keyword evidence="3" id="KW-1133">Transmembrane helix</keyword>
<dbReference type="Pfam" id="PF14662">
    <property type="entry name" value="KASH_CCD"/>
    <property type="match status" value="1"/>
</dbReference>
<organism evidence="5 6">
    <name type="scientific">Zosterops borbonicus</name>
    <dbReference type="NCBI Taxonomy" id="364589"/>
    <lineage>
        <taxon>Eukaryota</taxon>
        <taxon>Metazoa</taxon>
        <taxon>Chordata</taxon>
        <taxon>Craniata</taxon>
        <taxon>Vertebrata</taxon>
        <taxon>Euteleostomi</taxon>
        <taxon>Archelosauria</taxon>
        <taxon>Archosauria</taxon>
        <taxon>Dinosauria</taxon>
        <taxon>Saurischia</taxon>
        <taxon>Theropoda</taxon>
        <taxon>Coelurosauria</taxon>
        <taxon>Aves</taxon>
        <taxon>Neognathae</taxon>
        <taxon>Neoaves</taxon>
        <taxon>Telluraves</taxon>
        <taxon>Australaves</taxon>
        <taxon>Passeriformes</taxon>
        <taxon>Sylvioidea</taxon>
        <taxon>Zosteropidae</taxon>
        <taxon>Zosterops</taxon>
    </lineage>
</organism>
<feature type="compositionally biased region" description="Acidic residues" evidence="2">
    <location>
        <begin position="371"/>
        <end position="380"/>
    </location>
</feature>
<gene>
    <name evidence="5" type="ORF">HGM15179_019110</name>
</gene>
<dbReference type="GO" id="GO:0000781">
    <property type="term" value="C:chromosome, telomeric region"/>
    <property type="evidence" value="ECO:0007669"/>
    <property type="project" value="TreeGrafter"/>
</dbReference>
<dbReference type="GO" id="GO:0090220">
    <property type="term" value="P:chromosome localization to nuclear envelope involved in homologous chromosome segregation"/>
    <property type="evidence" value="ECO:0007669"/>
    <property type="project" value="TreeGrafter"/>
</dbReference>
<evidence type="ECO:0000313" key="5">
    <source>
        <dbReference type="EMBL" id="TRZ07996.1"/>
    </source>
</evidence>
<keyword evidence="3" id="KW-0472">Membrane</keyword>
<dbReference type="GO" id="GO:0051653">
    <property type="term" value="P:spindle localization"/>
    <property type="evidence" value="ECO:0007669"/>
    <property type="project" value="TreeGrafter"/>
</dbReference>
<keyword evidence="3" id="KW-0812">Transmembrane</keyword>
<accession>A0A8K1DBX1</accession>
<evidence type="ECO:0000256" key="2">
    <source>
        <dbReference type="SAM" id="MobiDB-lite"/>
    </source>
</evidence>
<dbReference type="OrthoDB" id="9943648at2759"/>
<proteinExistence type="predicted"/>
<dbReference type="GO" id="GO:0007129">
    <property type="term" value="P:homologous chromosome pairing at meiosis"/>
    <property type="evidence" value="ECO:0007669"/>
    <property type="project" value="TreeGrafter"/>
</dbReference>
<evidence type="ECO:0000256" key="3">
    <source>
        <dbReference type="SAM" id="Phobius"/>
    </source>
</evidence>
<dbReference type="GO" id="GO:0007015">
    <property type="term" value="P:actin filament organization"/>
    <property type="evidence" value="ECO:0007669"/>
    <property type="project" value="TreeGrafter"/>
</dbReference>
<evidence type="ECO:0000256" key="1">
    <source>
        <dbReference type="SAM" id="Coils"/>
    </source>
</evidence>